<comment type="caution">
    <text evidence="1">The sequence shown here is derived from an EMBL/GenBank/DDBJ whole genome shotgun (WGS) entry which is preliminary data.</text>
</comment>
<proteinExistence type="predicted"/>
<evidence type="ECO:0000313" key="1">
    <source>
        <dbReference type="EMBL" id="CAD2178768.1"/>
    </source>
</evidence>
<reference evidence="1 2" key="1">
    <citation type="submission" date="2020-08" db="EMBL/GenBank/DDBJ databases">
        <authorList>
            <person name="Koutsovoulos G."/>
            <person name="Danchin GJ E."/>
        </authorList>
    </citation>
    <scope>NUCLEOTIDE SEQUENCE [LARGE SCALE GENOMIC DNA]</scope>
</reference>
<dbReference type="PANTHER" id="PTHR22954:SF3">
    <property type="entry name" value="PROTEIN CBG08539"/>
    <property type="match status" value="1"/>
</dbReference>
<sequence length="306" mass="35172">MAAPIKTVILRAIRGLSRLRNLSSKDDGITEEDSYQEQFIKMEALCDRITNEIKIGEGYLNEIQVAINHWTDLLRKLTSEERKTANEEYEKFQTEKQVESVIEAVETMLLKLRDHLSEASTKSKLLANKAEKERKAEELDHAKSLKGLTSVQTQNVTPQAVSSIYQLPTLQIKRFSGDRRDWVEFYESFRCAVDTGAGSDIEKLTLLRNLLDNEPRELISGFRLEAKNYKEALHLLKDHYGDKEAYVRDLHTRLSNLKVCNTLNDVKKFSLELERLAREMKNTGEDIEAGSCTKKKVVYPMLEEKS</sequence>
<dbReference type="OrthoDB" id="5861215at2759"/>
<protein>
    <submittedName>
        <fullName evidence="1">Uncharacterized protein</fullName>
    </submittedName>
</protein>
<dbReference type="AlphaFoldDB" id="A0A6V7VWH1"/>
<evidence type="ECO:0000313" key="2">
    <source>
        <dbReference type="Proteomes" id="UP000580250"/>
    </source>
</evidence>
<dbReference type="PANTHER" id="PTHR22954">
    <property type="entry name" value="RETROVIRAL PROTEASE-RELATED"/>
    <property type="match status" value="1"/>
</dbReference>
<dbReference type="InterPro" id="IPR005312">
    <property type="entry name" value="DUF1759"/>
</dbReference>
<name>A0A6V7VWH1_MELEN</name>
<dbReference type="Pfam" id="PF03564">
    <property type="entry name" value="DUF1759"/>
    <property type="match status" value="1"/>
</dbReference>
<organism evidence="1 2">
    <name type="scientific">Meloidogyne enterolobii</name>
    <name type="common">Root-knot nematode worm</name>
    <name type="synonym">Meloidogyne mayaguensis</name>
    <dbReference type="NCBI Taxonomy" id="390850"/>
    <lineage>
        <taxon>Eukaryota</taxon>
        <taxon>Metazoa</taxon>
        <taxon>Ecdysozoa</taxon>
        <taxon>Nematoda</taxon>
        <taxon>Chromadorea</taxon>
        <taxon>Rhabditida</taxon>
        <taxon>Tylenchina</taxon>
        <taxon>Tylenchomorpha</taxon>
        <taxon>Tylenchoidea</taxon>
        <taxon>Meloidogynidae</taxon>
        <taxon>Meloidogyninae</taxon>
        <taxon>Meloidogyne</taxon>
    </lineage>
</organism>
<dbReference type="EMBL" id="CAJEWN010000326">
    <property type="protein sequence ID" value="CAD2178768.1"/>
    <property type="molecule type" value="Genomic_DNA"/>
</dbReference>
<dbReference type="Proteomes" id="UP000580250">
    <property type="component" value="Unassembled WGS sequence"/>
</dbReference>
<gene>
    <name evidence="1" type="ORF">MENT_LOCUS30722</name>
</gene>
<accession>A0A6V7VWH1</accession>